<evidence type="ECO:0000256" key="17">
    <source>
        <dbReference type="SAM" id="MobiDB-lite"/>
    </source>
</evidence>
<evidence type="ECO:0000256" key="15">
    <source>
        <dbReference type="HAMAP-Rule" id="MF_01382"/>
    </source>
</evidence>
<evidence type="ECO:0000256" key="5">
    <source>
        <dbReference type="ARBA" id="ARBA00022490"/>
    </source>
</evidence>
<dbReference type="STRING" id="582692.SAMN05720606_113120"/>
<dbReference type="GO" id="GO:0006605">
    <property type="term" value="P:protein targeting"/>
    <property type="evidence" value="ECO:0007669"/>
    <property type="project" value="UniProtKB-UniRule"/>
</dbReference>
<dbReference type="NCBIfam" id="NF009538">
    <property type="entry name" value="PRK12904.1"/>
    <property type="match status" value="1"/>
</dbReference>
<dbReference type="AlphaFoldDB" id="A0A1G5K8H0"/>
<dbReference type="FunFam" id="3.90.1440.10:FF:000001">
    <property type="entry name" value="Preprotein translocase subunit SecA"/>
    <property type="match status" value="1"/>
</dbReference>
<comment type="cofactor">
    <cofactor evidence="1">
        <name>Zn(2+)</name>
        <dbReference type="ChEBI" id="CHEBI:29105"/>
    </cofactor>
</comment>
<comment type="function">
    <text evidence="15">Part of the Sec protein translocase complex. Interacts with the SecYEG preprotein conducting channel. Has a central role in coupling the hydrolysis of ATP to the transfer of proteins into and across the cell membrane, serving as an ATP-driven molecular motor driving the stepwise translocation of polypeptide chains across the membrane.</text>
</comment>
<dbReference type="InterPro" id="IPR020937">
    <property type="entry name" value="SecA_CS"/>
</dbReference>
<feature type="compositionally biased region" description="Basic residues" evidence="17">
    <location>
        <begin position="851"/>
        <end position="860"/>
    </location>
</feature>
<comment type="similarity">
    <text evidence="2 15 16">Belongs to the SecA family.</text>
</comment>
<dbReference type="SUPFAM" id="SSF81886">
    <property type="entry name" value="Helical scaffold and wing domains of SecA"/>
    <property type="match status" value="1"/>
</dbReference>
<proteinExistence type="inferred from homology"/>
<dbReference type="InterPro" id="IPR011116">
    <property type="entry name" value="SecA_Wing/Scaffold"/>
</dbReference>
<comment type="catalytic activity">
    <reaction evidence="14 15">
        <text>ATP + H2O + cellular proteinSide 1 = ADP + phosphate + cellular proteinSide 2.</text>
        <dbReference type="EC" id="7.4.2.8"/>
    </reaction>
</comment>
<keyword evidence="11 15" id="KW-1278">Translocase</keyword>
<dbReference type="PROSITE" id="PS01312">
    <property type="entry name" value="SECA"/>
    <property type="match status" value="1"/>
</dbReference>
<dbReference type="InterPro" id="IPR000185">
    <property type="entry name" value="SecA"/>
</dbReference>
<dbReference type="Pfam" id="PF21090">
    <property type="entry name" value="P-loop_SecA"/>
    <property type="match status" value="1"/>
</dbReference>
<dbReference type="InterPro" id="IPR001650">
    <property type="entry name" value="Helicase_C-like"/>
</dbReference>
<evidence type="ECO:0000256" key="7">
    <source>
        <dbReference type="ARBA" id="ARBA00022741"/>
    </source>
</evidence>
<feature type="binding site" evidence="15">
    <location>
        <begin position="130"/>
        <end position="134"/>
    </location>
    <ligand>
        <name>ATP</name>
        <dbReference type="ChEBI" id="CHEBI:30616"/>
    </ligand>
</feature>
<evidence type="ECO:0000256" key="3">
    <source>
        <dbReference type="ARBA" id="ARBA00022448"/>
    </source>
</evidence>
<dbReference type="SUPFAM" id="SSF81767">
    <property type="entry name" value="Pre-protein crosslinking domain of SecA"/>
    <property type="match status" value="1"/>
</dbReference>
<dbReference type="InterPro" id="IPR011115">
    <property type="entry name" value="SecA_DEAD"/>
</dbReference>
<dbReference type="GO" id="GO:0005524">
    <property type="term" value="F:ATP binding"/>
    <property type="evidence" value="ECO:0007669"/>
    <property type="project" value="UniProtKB-UniRule"/>
</dbReference>
<dbReference type="GO" id="GO:0043952">
    <property type="term" value="P:protein transport by the Sec complex"/>
    <property type="evidence" value="ECO:0007669"/>
    <property type="project" value="TreeGrafter"/>
</dbReference>
<feature type="binding site" evidence="15">
    <location>
        <position position="112"/>
    </location>
    <ligand>
        <name>ATP</name>
        <dbReference type="ChEBI" id="CHEBI:30616"/>
    </ligand>
</feature>
<evidence type="ECO:0000256" key="8">
    <source>
        <dbReference type="ARBA" id="ARBA00022833"/>
    </source>
</evidence>
<dbReference type="PANTHER" id="PTHR30612:SF0">
    <property type="entry name" value="CHLOROPLAST PROTEIN-TRANSPORTING ATPASE"/>
    <property type="match status" value="1"/>
</dbReference>
<keyword evidence="8" id="KW-0862">Zinc</keyword>
<evidence type="ECO:0000313" key="21">
    <source>
        <dbReference type="EMBL" id="SCY96219.1"/>
    </source>
</evidence>
<dbReference type="Gene3D" id="3.90.1440.10">
    <property type="entry name" value="SecA, preprotein cross-linking domain"/>
    <property type="match status" value="1"/>
</dbReference>
<keyword evidence="9 15" id="KW-0067">ATP-binding</keyword>
<name>A0A1G5K8H0_9BACL</name>
<evidence type="ECO:0000313" key="22">
    <source>
        <dbReference type="Proteomes" id="UP000198538"/>
    </source>
</evidence>
<evidence type="ECO:0000259" key="18">
    <source>
        <dbReference type="PROSITE" id="PS51192"/>
    </source>
</evidence>
<dbReference type="HAMAP" id="MF_01382">
    <property type="entry name" value="SecA"/>
    <property type="match status" value="1"/>
</dbReference>
<dbReference type="GO" id="GO:0005886">
    <property type="term" value="C:plasma membrane"/>
    <property type="evidence" value="ECO:0007669"/>
    <property type="project" value="UniProtKB-SubCell"/>
</dbReference>
<gene>
    <name evidence="15" type="primary">secA</name>
    <name evidence="21" type="ORF">SAMN05720606_113120</name>
</gene>
<feature type="binding site" evidence="15">
    <location>
        <position position="519"/>
    </location>
    <ligand>
        <name>ATP</name>
        <dbReference type="ChEBI" id="CHEBI:30616"/>
    </ligand>
</feature>
<evidence type="ECO:0000256" key="14">
    <source>
        <dbReference type="ARBA" id="ARBA00034006"/>
    </source>
</evidence>
<comment type="subcellular location">
    <subcellularLocation>
        <location evidence="15">Cell membrane</location>
        <topology evidence="15">Peripheral membrane protein</topology>
        <orientation evidence="15">Cytoplasmic side</orientation>
    </subcellularLocation>
    <subcellularLocation>
        <location evidence="15">Cytoplasm</location>
    </subcellularLocation>
    <text evidence="15">Distribution is 50-50.</text>
</comment>
<reference evidence="22" key="1">
    <citation type="submission" date="2016-10" db="EMBL/GenBank/DDBJ databases">
        <authorList>
            <person name="Varghese N."/>
            <person name="Submissions S."/>
        </authorList>
    </citation>
    <scope>NUCLEOTIDE SEQUENCE [LARGE SCALE GENOMIC DNA]</scope>
    <source>
        <strain evidence="22">BL9</strain>
    </source>
</reference>
<comment type="subunit">
    <text evidence="15">Monomer and homodimer. Part of the essential Sec protein translocation apparatus which comprises SecA, SecYEG and auxiliary proteins SecDF. Other proteins may also be involved.</text>
</comment>
<dbReference type="GO" id="GO:0031522">
    <property type="term" value="C:cell envelope Sec protein transport complex"/>
    <property type="evidence" value="ECO:0007669"/>
    <property type="project" value="TreeGrafter"/>
</dbReference>
<dbReference type="EC" id="7.4.2.8" evidence="15"/>
<dbReference type="CDD" id="cd17928">
    <property type="entry name" value="DEXDc_SecA"/>
    <property type="match status" value="1"/>
</dbReference>
<dbReference type="NCBIfam" id="TIGR00963">
    <property type="entry name" value="secA"/>
    <property type="match status" value="1"/>
</dbReference>
<organism evidence="21 22">
    <name type="scientific">Paenibacillus polysaccharolyticus</name>
    <dbReference type="NCBI Taxonomy" id="582692"/>
    <lineage>
        <taxon>Bacteria</taxon>
        <taxon>Bacillati</taxon>
        <taxon>Bacillota</taxon>
        <taxon>Bacilli</taxon>
        <taxon>Bacillales</taxon>
        <taxon>Paenibacillaceae</taxon>
        <taxon>Paenibacillus</taxon>
    </lineage>
</organism>
<evidence type="ECO:0000256" key="12">
    <source>
        <dbReference type="ARBA" id="ARBA00023010"/>
    </source>
</evidence>
<feature type="domain" description="Helicase C-terminal" evidence="19">
    <location>
        <begin position="437"/>
        <end position="613"/>
    </location>
</feature>
<keyword evidence="13 15" id="KW-0472">Membrane</keyword>
<dbReference type="FunFam" id="3.40.50.300:FF:000429">
    <property type="entry name" value="Preprotein translocase subunit SecA"/>
    <property type="match status" value="1"/>
</dbReference>
<dbReference type="PANTHER" id="PTHR30612">
    <property type="entry name" value="SECA INNER MEMBRANE COMPONENT OF SEC PROTEIN SECRETION SYSTEM"/>
    <property type="match status" value="1"/>
</dbReference>
<evidence type="ECO:0000259" key="19">
    <source>
        <dbReference type="PROSITE" id="PS51194"/>
    </source>
</evidence>
<evidence type="ECO:0000256" key="16">
    <source>
        <dbReference type="RuleBase" id="RU003874"/>
    </source>
</evidence>
<keyword evidence="4 15" id="KW-1003">Cell membrane</keyword>
<dbReference type="GO" id="GO:0008564">
    <property type="term" value="F:protein-exporting ATPase activity"/>
    <property type="evidence" value="ECO:0007669"/>
    <property type="project" value="UniProtKB-EC"/>
</dbReference>
<keyword evidence="12 15" id="KW-0811">Translocation</keyword>
<dbReference type="SMART" id="SM00957">
    <property type="entry name" value="SecA_DEAD"/>
    <property type="match status" value="1"/>
</dbReference>
<evidence type="ECO:0000256" key="11">
    <source>
        <dbReference type="ARBA" id="ARBA00022967"/>
    </source>
</evidence>
<dbReference type="Pfam" id="PF07516">
    <property type="entry name" value="SecA_SW"/>
    <property type="match status" value="1"/>
</dbReference>
<keyword evidence="22" id="KW-1185">Reference proteome</keyword>
<feature type="region of interest" description="Disordered" evidence="17">
    <location>
        <begin position="811"/>
        <end position="860"/>
    </location>
</feature>
<dbReference type="GO" id="GO:0005829">
    <property type="term" value="C:cytosol"/>
    <property type="evidence" value="ECO:0007669"/>
    <property type="project" value="TreeGrafter"/>
</dbReference>
<dbReference type="GO" id="GO:0065002">
    <property type="term" value="P:intracellular protein transmembrane transport"/>
    <property type="evidence" value="ECO:0007669"/>
    <property type="project" value="UniProtKB-UniRule"/>
</dbReference>
<dbReference type="CDD" id="cd18803">
    <property type="entry name" value="SF2_C_secA"/>
    <property type="match status" value="1"/>
</dbReference>
<accession>A0A1G5K8H0</accession>
<evidence type="ECO:0000256" key="6">
    <source>
        <dbReference type="ARBA" id="ARBA00022723"/>
    </source>
</evidence>
<dbReference type="GO" id="GO:0046872">
    <property type="term" value="F:metal ion binding"/>
    <property type="evidence" value="ECO:0007669"/>
    <property type="project" value="UniProtKB-KW"/>
</dbReference>
<dbReference type="PROSITE" id="PS51192">
    <property type="entry name" value="HELICASE_ATP_BIND_1"/>
    <property type="match status" value="1"/>
</dbReference>
<evidence type="ECO:0000256" key="9">
    <source>
        <dbReference type="ARBA" id="ARBA00022840"/>
    </source>
</evidence>
<dbReference type="InterPro" id="IPR036670">
    <property type="entry name" value="SecA_X-link_sf"/>
</dbReference>
<dbReference type="FunFam" id="3.40.50.300:FF:000334">
    <property type="entry name" value="Protein translocase subunit SecA"/>
    <property type="match status" value="1"/>
</dbReference>
<feature type="domain" description="Helicase ATP-binding" evidence="18">
    <location>
        <begin position="114"/>
        <end position="274"/>
    </location>
</feature>
<dbReference type="Proteomes" id="UP000198538">
    <property type="component" value="Unassembled WGS sequence"/>
</dbReference>
<dbReference type="Pfam" id="PF02810">
    <property type="entry name" value="SEC-C"/>
    <property type="match status" value="1"/>
</dbReference>
<dbReference type="InterPro" id="IPR044722">
    <property type="entry name" value="SecA_SF2_C"/>
</dbReference>
<dbReference type="InterPro" id="IPR036266">
    <property type="entry name" value="SecA_Wing/Scaffold_sf"/>
</dbReference>
<dbReference type="EMBL" id="FMVM01000013">
    <property type="protein sequence ID" value="SCY96219.1"/>
    <property type="molecule type" value="Genomic_DNA"/>
</dbReference>
<evidence type="ECO:0000256" key="13">
    <source>
        <dbReference type="ARBA" id="ARBA00023136"/>
    </source>
</evidence>
<dbReference type="NCBIfam" id="NF006630">
    <property type="entry name" value="PRK09200.1"/>
    <property type="match status" value="1"/>
</dbReference>
<dbReference type="GO" id="GO:0017038">
    <property type="term" value="P:protein import"/>
    <property type="evidence" value="ECO:0007669"/>
    <property type="project" value="InterPro"/>
</dbReference>
<feature type="domain" description="SecA family profile" evidence="20">
    <location>
        <begin position="28"/>
        <end position="597"/>
    </location>
</feature>
<dbReference type="SUPFAM" id="SSF52540">
    <property type="entry name" value="P-loop containing nucleoside triphosphate hydrolases"/>
    <property type="match status" value="2"/>
</dbReference>
<dbReference type="PRINTS" id="PR00906">
    <property type="entry name" value="SECA"/>
</dbReference>
<dbReference type="Gene3D" id="3.40.50.300">
    <property type="entry name" value="P-loop containing nucleotide triphosphate hydrolases"/>
    <property type="match status" value="2"/>
</dbReference>
<evidence type="ECO:0000256" key="2">
    <source>
        <dbReference type="ARBA" id="ARBA00007650"/>
    </source>
</evidence>
<dbReference type="InterPro" id="IPR014018">
    <property type="entry name" value="SecA_motor_DEAD"/>
</dbReference>
<dbReference type="PROSITE" id="PS51196">
    <property type="entry name" value="SECA_MOTOR_DEAD"/>
    <property type="match status" value="1"/>
</dbReference>
<keyword evidence="5 15" id="KW-0963">Cytoplasm</keyword>
<keyword evidence="3 15" id="KW-0813">Transport</keyword>
<dbReference type="InterPro" id="IPR027417">
    <property type="entry name" value="P-loop_NTPase"/>
</dbReference>
<keyword evidence="10 15" id="KW-0653">Protein transport</keyword>
<evidence type="ECO:0000256" key="1">
    <source>
        <dbReference type="ARBA" id="ARBA00001947"/>
    </source>
</evidence>
<dbReference type="PROSITE" id="PS51194">
    <property type="entry name" value="HELICASE_CTER"/>
    <property type="match status" value="1"/>
</dbReference>
<dbReference type="FunFam" id="1.10.3060.10:FF:000002">
    <property type="entry name" value="Preprotein translocase subunit SecA"/>
    <property type="match status" value="1"/>
</dbReference>
<dbReference type="Pfam" id="PF01043">
    <property type="entry name" value="SecA_PP_bind"/>
    <property type="match status" value="1"/>
</dbReference>
<protein>
    <recommendedName>
        <fullName evidence="15 16">Protein translocase subunit SecA</fullName>
        <ecNumber evidence="15">7.4.2.8</ecNumber>
    </recommendedName>
</protein>
<dbReference type="InterPro" id="IPR004027">
    <property type="entry name" value="SEC_C_motif"/>
</dbReference>
<dbReference type="Pfam" id="PF07517">
    <property type="entry name" value="SecA_DEAD"/>
    <property type="match status" value="1"/>
</dbReference>
<evidence type="ECO:0000256" key="4">
    <source>
        <dbReference type="ARBA" id="ARBA00022475"/>
    </source>
</evidence>
<evidence type="ECO:0000259" key="20">
    <source>
        <dbReference type="PROSITE" id="PS51196"/>
    </source>
</evidence>
<keyword evidence="7 15" id="KW-0547">Nucleotide-binding</keyword>
<sequence length="860" mass="97713">MDQQSIRWCRMAAAGGLFCFARKGYTMLGLVKKIFGDMNERDVKRLMKTVDVINKLEPQFQALSDEQLKGKTEEFRARIEKGETTDELLPEAFATVREASRRVLGKRHYDVQMLGGIALHEGRISEMKTGEGKTLVGTLPVYLNALMSKGVHVVTVNDYLAQRDSQEMGQIYEFLGMSVGVNLSGMDHALKQHAYACDITYGTNNEFGFDYLRDNMVLYKEQMVQRPLFFCIIDEVDSILVDEARTPLIISGQAQKSTDLYYAADRFVKRLVPEEDFTVDIKVKSVALTEGGVAKAEKAFGIENLYDHANVTLNHHIVQALKANVIMRRDVDYVVSDEEVMIVDEFTGRLMAGRRYSDGLHQAIEAKEGIEVQNESMTLATITFQNYFRMYRKLAGMTGTAKTEEEEFKKIYGLEVLQIPTNRPNKRDDMADVVYKSIDGKFKAVVEEIVERHSKNQPVLVGTVSIENSERLSDMLKRRGIRHQVLNAKFHAEEAEIISGAGQAGAVTIATNMAGRGTDIILGEGVAEVGGLHIIGTERHESRRIDNQLRGRAGRQGDPGSTQFYLSLGDELMKRFGADNVLNMMERLGFEEDQPIESRMITRAVESAQKRVEGNNFDVRKVVLQYDDVMNQQREIIYKQRREVLESENIKQIVMDMIKPSIERIVEAHCSDEIPENWELQEVADFMNSKLLDEGSITKDDLWGKEAEEIIEYLFEKVQNKYNAREERIGEDMVREFEKVVVLRAVDSKWMDHIDAMDQLRQGIHLRAYGGTDPLREYQFEGFEMFHQMIASIQEEVATYVMKAQIESNQERQAVVDESQISTSGEPAEKRPVKVSDQIGRNDPCPCGSGKKFKHCHGQE</sequence>
<keyword evidence="6" id="KW-0479">Metal-binding</keyword>
<dbReference type="Gene3D" id="1.10.3060.10">
    <property type="entry name" value="Helical scaffold and wing domains of SecA"/>
    <property type="match status" value="1"/>
</dbReference>
<dbReference type="InterPro" id="IPR011130">
    <property type="entry name" value="SecA_preprotein_X-link_dom"/>
</dbReference>
<evidence type="ECO:0000256" key="10">
    <source>
        <dbReference type="ARBA" id="ARBA00022927"/>
    </source>
</evidence>
<dbReference type="SMART" id="SM00958">
    <property type="entry name" value="SecA_PP_bind"/>
    <property type="match status" value="1"/>
</dbReference>
<dbReference type="InterPro" id="IPR014001">
    <property type="entry name" value="Helicase_ATP-bd"/>
</dbReference>